<accession>A0A8T2MB57</accession>
<dbReference type="GO" id="GO:0008270">
    <property type="term" value="F:zinc ion binding"/>
    <property type="evidence" value="ECO:0007669"/>
    <property type="project" value="UniProtKB-KW"/>
</dbReference>
<evidence type="ECO:0000313" key="12">
    <source>
        <dbReference type="EMBL" id="KAG9279055.1"/>
    </source>
</evidence>
<evidence type="ECO:0000256" key="1">
    <source>
        <dbReference type="ARBA" id="ARBA00004123"/>
    </source>
</evidence>
<dbReference type="Gene3D" id="3.30.40.10">
    <property type="entry name" value="Zinc/RING finger domain, C3HC4 (zinc finger)"/>
    <property type="match status" value="1"/>
</dbReference>
<keyword evidence="5" id="KW-0863">Zinc-finger</keyword>
<comment type="caution">
    <text evidence="12">The sequence shown here is derived from an EMBL/GenBank/DDBJ whole genome shotgun (WGS) entry which is preliminary data.</text>
</comment>
<feature type="compositionally biased region" description="Polar residues" evidence="10">
    <location>
        <begin position="319"/>
        <end position="329"/>
    </location>
</feature>
<evidence type="ECO:0000259" key="11">
    <source>
        <dbReference type="PROSITE" id="PS51805"/>
    </source>
</evidence>
<reference evidence="12 13" key="1">
    <citation type="submission" date="2021-07" db="EMBL/GenBank/DDBJ databases">
        <authorList>
            <person name="Imarazene B."/>
            <person name="Zahm M."/>
            <person name="Klopp C."/>
            <person name="Cabau C."/>
            <person name="Beille S."/>
            <person name="Jouanno E."/>
            <person name="Castinel A."/>
            <person name="Lluch J."/>
            <person name="Gil L."/>
            <person name="Kuchtly C."/>
            <person name="Lopez Roques C."/>
            <person name="Donnadieu C."/>
            <person name="Parrinello H."/>
            <person name="Journot L."/>
            <person name="Du K."/>
            <person name="Schartl M."/>
            <person name="Retaux S."/>
            <person name="Guiguen Y."/>
        </authorList>
    </citation>
    <scope>NUCLEOTIDE SEQUENCE [LARGE SCALE GENOMIC DNA]</scope>
    <source>
        <strain evidence="12">Pach_M1</strain>
        <tissue evidence="12">Testis</tissue>
    </source>
</reference>
<dbReference type="InterPro" id="IPR013083">
    <property type="entry name" value="Znf_RING/FYVE/PHD"/>
</dbReference>
<feature type="region of interest" description="Disordered" evidence="10">
    <location>
        <begin position="303"/>
        <end position="419"/>
    </location>
</feature>
<proteinExistence type="predicted"/>
<evidence type="ECO:0000256" key="5">
    <source>
        <dbReference type="ARBA" id="ARBA00022771"/>
    </source>
</evidence>
<evidence type="ECO:0000256" key="8">
    <source>
        <dbReference type="ARBA" id="ARBA00023159"/>
    </source>
</evidence>
<feature type="compositionally biased region" description="Basic residues" evidence="10">
    <location>
        <begin position="359"/>
        <end position="403"/>
    </location>
</feature>
<feature type="region of interest" description="Disordered" evidence="10">
    <location>
        <begin position="544"/>
        <end position="585"/>
    </location>
</feature>
<evidence type="ECO:0000256" key="9">
    <source>
        <dbReference type="ARBA" id="ARBA00023242"/>
    </source>
</evidence>
<dbReference type="PROSITE" id="PS51805">
    <property type="entry name" value="EPHD"/>
    <property type="match status" value="1"/>
</dbReference>
<keyword evidence="6" id="KW-0862">Zinc</keyword>
<dbReference type="InterPro" id="IPR052440">
    <property type="entry name" value="Trans_Reg/Chrom_Remod"/>
</dbReference>
<evidence type="ECO:0000256" key="4">
    <source>
        <dbReference type="ARBA" id="ARBA00022723"/>
    </source>
</evidence>
<dbReference type="InterPro" id="IPR001965">
    <property type="entry name" value="Znf_PHD"/>
</dbReference>
<dbReference type="AlphaFoldDB" id="A0A8T2MB57"/>
<evidence type="ECO:0000256" key="2">
    <source>
        <dbReference type="ARBA" id="ARBA00022499"/>
    </source>
</evidence>
<dbReference type="EMBL" id="JAICCE010000003">
    <property type="protein sequence ID" value="KAG9279055.1"/>
    <property type="molecule type" value="Genomic_DNA"/>
</dbReference>
<keyword evidence="7" id="KW-0832">Ubl conjugation</keyword>
<feature type="domain" description="PHD-type" evidence="11">
    <location>
        <begin position="561"/>
        <end position="669"/>
    </location>
</feature>
<comment type="subcellular location">
    <subcellularLocation>
        <location evidence="1">Nucleus</location>
    </subcellularLocation>
</comment>
<keyword evidence="4" id="KW-0479">Metal-binding</keyword>
<evidence type="ECO:0000313" key="13">
    <source>
        <dbReference type="Proteomes" id="UP000752171"/>
    </source>
</evidence>
<organism evidence="12 13">
    <name type="scientific">Astyanax mexicanus</name>
    <name type="common">Blind cave fish</name>
    <name type="synonym">Astyanax fasciatus mexicanus</name>
    <dbReference type="NCBI Taxonomy" id="7994"/>
    <lineage>
        <taxon>Eukaryota</taxon>
        <taxon>Metazoa</taxon>
        <taxon>Chordata</taxon>
        <taxon>Craniata</taxon>
        <taxon>Vertebrata</taxon>
        <taxon>Euteleostomi</taxon>
        <taxon>Actinopterygii</taxon>
        <taxon>Neopterygii</taxon>
        <taxon>Teleostei</taxon>
        <taxon>Ostariophysi</taxon>
        <taxon>Characiformes</taxon>
        <taxon>Characoidei</taxon>
        <taxon>Acestrorhamphidae</taxon>
        <taxon>Acestrorhamphinae</taxon>
        <taxon>Astyanax</taxon>
    </lineage>
</organism>
<dbReference type="Pfam" id="PF13771">
    <property type="entry name" value="zf-HC5HC2H"/>
    <property type="match status" value="1"/>
</dbReference>
<keyword evidence="3" id="KW-0597">Phosphoprotein</keyword>
<keyword evidence="8" id="KW-0010">Activator</keyword>
<feature type="compositionally biased region" description="Low complexity" evidence="10">
    <location>
        <begin position="344"/>
        <end position="358"/>
    </location>
</feature>
<dbReference type="PANTHER" id="PTHR14955">
    <property type="entry name" value="RETINOIC ACID INDUCED 1/TRANSCRIPTION FACTOR 20"/>
    <property type="match status" value="1"/>
</dbReference>
<dbReference type="GO" id="GO:0006357">
    <property type="term" value="P:regulation of transcription by RNA polymerase II"/>
    <property type="evidence" value="ECO:0007669"/>
    <property type="project" value="TreeGrafter"/>
</dbReference>
<name>A0A8T2MB57_ASTMX</name>
<dbReference type="FunFam" id="3.30.40.10:FF:000116">
    <property type="entry name" value="Transcription factor 20 (AR1)"/>
    <property type="match status" value="1"/>
</dbReference>
<evidence type="ECO:0000256" key="3">
    <source>
        <dbReference type="ARBA" id="ARBA00022553"/>
    </source>
</evidence>
<keyword evidence="9" id="KW-0539">Nucleus</keyword>
<feature type="region of interest" description="Disordered" evidence="10">
    <location>
        <begin position="151"/>
        <end position="177"/>
    </location>
</feature>
<dbReference type="Proteomes" id="UP000752171">
    <property type="component" value="Unassembled WGS sequence"/>
</dbReference>
<dbReference type="SMART" id="SM00249">
    <property type="entry name" value="PHD"/>
    <property type="match status" value="1"/>
</dbReference>
<keyword evidence="2" id="KW-1017">Isopeptide bond</keyword>
<evidence type="ECO:0000256" key="6">
    <source>
        <dbReference type="ARBA" id="ARBA00022833"/>
    </source>
</evidence>
<gene>
    <name evidence="12" type="ORF">AMEX_G4519</name>
</gene>
<dbReference type="GO" id="GO:0005634">
    <property type="term" value="C:nucleus"/>
    <property type="evidence" value="ECO:0007669"/>
    <property type="project" value="UniProtKB-SubCell"/>
</dbReference>
<sequence>MDPLNKLNVMHLQEPLPTALDLSMGCRQIPVRATSVEALDLVKKASQSDRTSGTKSRIVAAPESGISRPFKQGVTDGSQLDPSTRFAYESRYCSVSLNNPNTLPLLNVLPAVALMPSPCPPIDPEDGVEMDKVLMRPSRNPLERLISASQNVEVDSGTPRRTRRATRAGNSALNGLDSKSRCAKAPFSSKNKAKLLMTRRKGFLVSQDRASPTPSLHSTSSVSVISEDSAIVGRRSILRKQTTVETLSSECTFSEANSPCSVEYISSDDSDVVEVPVTNSTCEESPTNALSFQEIAEILESSEVSSPALLEESDEETDTFISKNVQSTSDAEDADMLKPQKGRAPSSSSSPTKKATPSQRKRRSNSVPKNRSKSSAQRKRTKPSPRRKAASGTAKRRRKKRQPSRSSTSMFSPDEPEIKLKYVNQANKEEKKEGKGESFAPYIRMDLTSCTIVNFQEDDSDAKAKKGRQSSSASAATGTVPTTSCLQLGRLTSDDRTRTGQLCCLCGRTSNSIGLGDLHGPYCHSGYQPDSCQVAANHNNSELVHGPESSGHNLEVSEVEGPAEQFREQISSDQEPGAPESGSDCRERWIHEDCSIWSAGIFLIKGKLYGLEEAVRLAQETVCSCCDTAGATLGCFFKGCPNKYHFPCALQTGCSFNEENFTIRCPKHKNKSPRTSLSRLQNR</sequence>
<dbReference type="PANTHER" id="PTHR14955:SF8">
    <property type="entry name" value="SI:CH211-165G14.1-RELATED"/>
    <property type="match status" value="1"/>
</dbReference>
<evidence type="ECO:0000256" key="7">
    <source>
        <dbReference type="ARBA" id="ARBA00022843"/>
    </source>
</evidence>
<protein>
    <recommendedName>
        <fullName evidence="11">PHD-type domain-containing protein</fullName>
    </recommendedName>
</protein>
<evidence type="ECO:0000256" key="10">
    <source>
        <dbReference type="SAM" id="MobiDB-lite"/>
    </source>
</evidence>
<dbReference type="InterPro" id="IPR034732">
    <property type="entry name" value="EPHD"/>
</dbReference>